<sequence length="130" mass="15077">MVGAKMFWKKTKKAQLRHLIRSYTRVLIQLCLMAMARWRTRRIIPTMKNLDLLKALSTSFLITSLHHLQNQLLNSGHLFSLLLRRRLIVVPQTMARLATHHQCPPQHPSTYRLTNLVSSKCLGSHLGMEL</sequence>
<dbReference type="EMBL" id="GISG01222459">
    <property type="protein sequence ID" value="MBA4664002.1"/>
    <property type="molecule type" value="Transcribed_RNA"/>
</dbReference>
<accession>A0A7C9EBI9</accession>
<reference evidence="1" key="2">
    <citation type="submission" date="2020-07" db="EMBL/GenBank/DDBJ databases">
        <authorList>
            <person name="Vera ALvarez R."/>
            <person name="Arias-Moreno D.M."/>
            <person name="Jimenez-Jacinto V."/>
            <person name="Jimenez-Bremont J.F."/>
            <person name="Swaminathan K."/>
            <person name="Moose S.P."/>
            <person name="Guerrero-Gonzalez M.L."/>
            <person name="Marino-Ramirez L."/>
            <person name="Landsman D."/>
            <person name="Rodriguez-Kessler M."/>
            <person name="Delgado-Sanchez P."/>
        </authorList>
    </citation>
    <scope>NUCLEOTIDE SEQUENCE</scope>
    <source>
        <tissue evidence="1">Cladode</tissue>
    </source>
</reference>
<evidence type="ECO:0000313" key="1">
    <source>
        <dbReference type="EMBL" id="MBA4664002.1"/>
    </source>
</evidence>
<protein>
    <submittedName>
        <fullName evidence="1">Uncharacterized protein</fullName>
    </submittedName>
</protein>
<proteinExistence type="predicted"/>
<reference evidence="1" key="1">
    <citation type="journal article" date="2013" name="J. Plant Res.">
        <title>Effect of fungi and light on seed germination of three Opuntia species from semiarid lands of central Mexico.</title>
        <authorList>
            <person name="Delgado-Sanchez P."/>
            <person name="Jimenez-Bremont J.F."/>
            <person name="Guerrero-Gonzalez Mde L."/>
            <person name="Flores J."/>
        </authorList>
    </citation>
    <scope>NUCLEOTIDE SEQUENCE</scope>
    <source>
        <tissue evidence="1">Cladode</tissue>
    </source>
</reference>
<name>A0A7C9EBI9_OPUST</name>
<organism evidence="1">
    <name type="scientific">Opuntia streptacantha</name>
    <name type="common">Prickly pear cactus</name>
    <name type="synonym">Opuntia cardona</name>
    <dbReference type="NCBI Taxonomy" id="393608"/>
    <lineage>
        <taxon>Eukaryota</taxon>
        <taxon>Viridiplantae</taxon>
        <taxon>Streptophyta</taxon>
        <taxon>Embryophyta</taxon>
        <taxon>Tracheophyta</taxon>
        <taxon>Spermatophyta</taxon>
        <taxon>Magnoliopsida</taxon>
        <taxon>eudicotyledons</taxon>
        <taxon>Gunneridae</taxon>
        <taxon>Pentapetalae</taxon>
        <taxon>Caryophyllales</taxon>
        <taxon>Cactineae</taxon>
        <taxon>Cactaceae</taxon>
        <taxon>Opuntioideae</taxon>
        <taxon>Opuntia</taxon>
    </lineage>
</organism>
<dbReference type="AlphaFoldDB" id="A0A7C9EBI9"/>